<evidence type="ECO:0000259" key="2">
    <source>
        <dbReference type="PROSITE" id="PS50011"/>
    </source>
</evidence>
<gene>
    <name evidence="3" type="ORF">SNE40_023025</name>
</gene>
<proteinExistence type="predicted"/>
<dbReference type="PANTHER" id="PTHR24416">
    <property type="entry name" value="TYROSINE-PROTEIN KINASE RECEPTOR"/>
    <property type="match status" value="1"/>
</dbReference>
<keyword evidence="1" id="KW-0812">Transmembrane</keyword>
<dbReference type="GO" id="GO:0005886">
    <property type="term" value="C:plasma membrane"/>
    <property type="evidence" value="ECO:0007669"/>
    <property type="project" value="TreeGrafter"/>
</dbReference>
<reference evidence="3 4" key="1">
    <citation type="submission" date="2024-01" db="EMBL/GenBank/DDBJ databases">
        <title>The genome of the rayed Mediterranean limpet Patella caerulea (Linnaeus, 1758).</title>
        <authorList>
            <person name="Anh-Thu Weber A."/>
            <person name="Halstead-Nussloch G."/>
        </authorList>
    </citation>
    <scope>NUCLEOTIDE SEQUENCE [LARGE SCALE GENOMIC DNA]</scope>
    <source>
        <strain evidence="3">AATW-2023a</strain>
        <tissue evidence="3">Whole specimen</tissue>
    </source>
</reference>
<keyword evidence="4" id="KW-1185">Reference proteome</keyword>
<dbReference type="GO" id="GO:0007169">
    <property type="term" value="P:cell surface receptor protein tyrosine kinase signaling pathway"/>
    <property type="evidence" value="ECO:0007669"/>
    <property type="project" value="TreeGrafter"/>
</dbReference>
<feature type="domain" description="Protein kinase" evidence="2">
    <location>
        <begin position="569"/>
        <end position="836"/>
    </location>
</feature>
<organism evidence="3 4">
    <name type="scientific">Patella caerulea</name>
    <name type="common">Rayed Mediterranean limpet</name>
    <dbReference type="NCBI Taxonomy" id="87958"/>
    <lineage>
        <taxon>Eukaryota</taxon>
        <taxon>Metazoa</taxon>
        <taxon>Spiralia</taxon>
        <taxon>Lophotrochozoa</taxon>
        <taxon>Mollusca</taxon>
        <taxon>Gastropoda</taxon>
        <taxon>Patellogastropoda</taxon>
        <taxon>Patelloidea</taxon>
        <taxon>Patellidae</taxon>
        <taxon>Patella</taxon>
    </lineage>
</organism>
<dbReference type="EMBL" id="JAZGQO010000021">
    <property type="protein sequence ID" value="KAK6166294.1"/>
    <property type="molecule type" value="Genomic_DNA"/>
</dbReference>
<evidence type="ECO:0000313" key="3">
    <source>
        <dbReference type="EMBL" id="KAK6166294.1"/>
    </source>
</evidence>
<dbReference type="InterPro" id="IPR000719">
    <property type="entry name" value="Prot_kinase_dom"/>
</dbReference>
<comment type="caution">
    <text evidence="3">The sequence shown here is derived from an EMBL/GenBank/DDBJ whole genome shotgun (WGS) entry which is preliminary data.</text>
</comment>
<dbReference type="PANTHER" id="PTHR24416:SF600">
    <property type="entry name" value="PDGF- AND VEGF-RECEPTOR RELATED, ISOFORM J"/>
    <property type="match status" value="1"/>
</dbReference>
<keyword evidence="1" id="KW-0472">Membrane</keyword>
<feature type="transmembrane region" description="Helical" evidence="1">
    <location>
        <begin position="475"/>
        <end position="498"/>
    </location>
</feature>
<name>A0AAN8IY80_PATCE</name>
<dbReference type="Proteomes" id="UP001347796">
    <property type="component" value="Unassembled WGS sequence"/>
</dbReference>
<dbReference type="PRINTS" id="PR00109">
    <property type="entry name" value="TYRKINASE"/>
</dbReference>
<dbReference type="InterPro" id="IPR001245">
    <property type="entry name" value="Ser-Thr/Tyr_kinase_cat_dom"/>
</dbReference>
<keyword evidence="1" id="KW-1133">Transmembrane helix</keyword>
<sequence>MFIFRINITFTALAGGYRQLQHIDSGANHGRQYYIETSMSKTLTYRFDFDKPTHCFPTCNGEEVLEFGAEYRQDRILRLKWNGWDDTLSGVARYAWEIFQLKANGDEELREPVPLGPIKIAEVNHSENIDYPNYTLPEPGLYSIILQVADTANNSVYVRRFCLYDPDSTIQLSDDPNTRLRVASASPESNFTWQGNMDGIIKVNWTNYFFNEFVEQNHLLNNILDYPDQFRDEDLSEQKHIDEKYKNIAGRTQQAVPNTRGITKFQIGHHHDSNGGKNKPTEPNVWNDLTDPISTIHALSISVSNGDTVVVYVKAIDATGRERVDWTQVNFDSTPPVVTKLDFEITPDKTSSLSAAASDPDSGVLLISWRAVRLDTNTEYATGQLFWSSINTECGDVRRCMCIAKFDQCFQLATQLSFDNCQIALAALSNSVTVELRFSVMNQAKVGSEEKVYKISDIRDVSDVCLGPAGLSGGAVAGISIGVILLIIIAVLIVLFLTNQQPFTKRRKERGTVYIRNMIGKSTATNQHTASPSSSYPNNAYCADEDEVYYYGGMDFQKGQSWQIPHDHLALLGTITEGKFAKICQARIRSRSEQVVAKMLKDGYTSEDEVFMRAKVNFYATVVGKDPNILEFVGAVVDNEVLGPVLVLEYCELGQLDKWLLKQRGDMNDDTIEILQRIAFDVSKGMAYLASKKIVHKKLAARNVLLTFTREAKVAGFGPSRPEEGTPNDYDNASNVKKERIPIKWTAPECLVSLKDANEKSDVWSYGIVLWEIFSLGETPYNDMKSREVETKVKSGYRMPKPEICEDFHYDLMKNCWEENPKKRHSFKTIKTHIAKTFSANTRDSVYYYK</sequence>
<dbReference type="SUPFAM" id="SSF56112">
    <property type="entry name" value="Protein kinase-like (PK-like)"/>
    <property type="match status" value="1"/>
</dbReference>
<dbReference type="CDD" id="cd00192">
    <property type="entry name" value="PTKc"/>
    <property type="match status" value="1"/>
</dbReference>
<evidence type="ECO:0000313" key="4">
    <source>
        <dbReference type="Proteomes" id="UP001347796"/>
    </source>
</evidence>
<dbReference type="AlphaFoldDB" id="A0AAN8IY80"/>
<dbReference type="GO" id="GO:0004714">
    <property type="term" value="F:transmembrane receptor protein tyrosine kinase activity"/>
    <property type="evidence" value="ECO:0007669"/>
    <property type="project" value="TreeGrafter"/>
</dbReference>
<dbReference type="GO" id="GO:0043235">
    <property type="term" value="C:receptor complex"/>
    <property type="evidence" value="ECO:0007669"/>
    <property type="project" value="TreeGrafter"/>
</dbReference>
<dbReference type="InterPro" id="IPR050122">
    <property type="entry name" value="RTK"/>
</dbReference>
<accession>A0AAN8IY80</accession>
<dbReference type="Gene3D" id="1.10.510.10">
    <property type="entry name" value="Transferase(Phosphotransferase) domain 1"/>
    <property type="match status" value="1"/>
</dbReference>
<dbReference type="FunFam" id="1.10.510.10:FF:001927">
    <property type="entry name" value="Receptor protein-tyrosine kinase"/>
    <property type="match status" value="1"/>
</dbReference>
<dbReference type="GO" id="GO:0005524">
    <property type="term" value="F:ATP binding"/>
    <property type="evidence" value="ECO:0007669"/>
    <property type="project" value="InterPro"/>
</dbReference>
<dbReference type="InterPro" id="IPR011009">
    <property type="entry name" value="Kinase-like_dom_sf"/>
</dbReference>
<evidence type="ECO:0000256" key="1">
    <source>
        <dbReference type="SAM" id="Phobius"/>
    </source>
</evidence>
<dbReference type="PROSITE" id="PS50011">
    <property type="entry name" value="PROTEIN_KINASE_DOM"/>
    <property type="match status" value="1"/>
</dbReference>
<dbReference type="Pfam" id="PF07714">
    <property type="entry name" value="PK_Tyr_Ser-Thr"/>
    <property type="match status" value="1"/>
</dbReference>
<protein>
    <recommendedName>
        <fullName evidence="2">Protein kinase domain-containing protein</fullName>
    </recommendedName>
</protein>